<feature type="domain" description="Mor transcription activator" evidence="1">
    <location>
        <begin position="11"/>
        <end position="95"/>
    </location>
</feature>
<dbReference type="NCBIfam" id="NF040785">
    <property type="entry name" value="CD3324_fam"/>
    <property type="match status" value="1"/>
</dbReference>
<comment type="caution">
    <text evidence="2">The sequence shown here is derived from an EMBL/GenBank/DDBJ whole genome shotgun (WGS) entry which is preliminary data.</text>
</comment>
<evidence type="ECO:0000259" key="1">
    <source>
        <dbReference type="Pfam" id="PF08765"/>
    </source>
</evidence>
<evidence type="ECO:0000313" key="2">
    <source>
        <dbReference type="EMBL" id="MCZ8516317.1"/>
    </source>
</evidence>
<proteinExistence type="predicted"/>
<keyword evidence="3" id="KW-1185">Reference proteome</keyword>
<dbReference type="InterPro" id="IPR009057">
    <property type="entry name" value="Homeodomain-like_sf"/>
</dbReference>
<protein>
    <submittedName>
        <fullName evidence="2">CD3324 family protein</fullName>
    </submittedName>
</protein>
<dbReference type="InterPro" id="IPR014875">
    <property type="entry name" value="Mor_transcription_activator"/>
</dbReference>
<reference evidence="2 3" key="1">
    <citation type="submission" date="2022-12" db="EMBL/GenBank/DDBJ databases">
        <title>Draft genome sequence of Paenibacillus sp. dW9.</title>
        <authorList>
            <person name="Choi E.-W."/>
            <person name="Kim D.-U."/>
        </authorList>
    </citation>
    <scope>NUCLEOTIDE SEQUENCE [LARGE SCALE GENOMIC DNA]</scope>
    <source>
        <strain evidence="3">dW9</strain>
    </source>
</reference>
<dbReference type="InterPro" id="IPR049739">
    <property type="entry name" value="YraL-like"/>
</dbReference>
<dbReference type="EMBL" id="JAQAGZ010000023">
    <property type="protein sequence ID" value="MCZ8516317.1"/>
    <property type="molecule type" value="Genomic_DNA"/>
</dbReference>
<gene>
    <name evidence="2" type="ORF">O9H85_28785</name>
</gene>
<dbReference type="InterPro" id="IPR052411">
    <property type="entry name" value="c-mor_Regulatory_Protein"/>
</dbReference>
<accession>A0ABT4QHI8</accession>
<dbReference type="PANTHER" id="PTHR37812:SF1">
    <property type="entry name" value="MU-LIKE PROPHAGE FLUMU PROTEIN C"/>
    <property type="match status" value="1"/>
</dbReference>
<dbReference type="RefSeq" id="WP_269884851.1">
    <property type="nucleotide sequence ID" value="NZ_JAQAGZ010000023.1"/>
</dbReference>
<dbReference type="Proteomes" id="UP001527882">
    <property type="component" value="Unassembled WGS sequence"/>
</dbReference>
<dbReference type="SUPFAM" id="SSF46689">
    <property type="entry name" value="Homeodomain-like"/>
    <property type="match status" value="1"/>
</dbReference>
<evidence type="ECO:0000313" key="3">
    <source>
        <dbReference type="Proteomes" id="UP001527882"/>
    </source>
</evidence>
<dbReference type="Pfam" id="PF08765">
    <property type="entry name" value="Mor"/>
    <property type="match status" value="1"/>
</dbReference>
<dbReference type="Gene3D" id="1.10.10.60">
    <property type="entry name" value="Homeodomain-like"/>
    <property type="match status" value="1"/>
</dbReference>
<name>A0ABT4QHI8_9BACL</name>
<sequence length="103" mass="12037">MGYKNGKDILPQELLKQLQDYIQGEIIYIPKKDQTRAGWGENNGTRQSIQRRNHEIFRLYENGSTVPELIRQFHLSEDSIRKIIVKTRGLVIRQQEAASTGRR</sequence>
<organism evidence="2 3">
    <name type="scientific">Paenibacillus gyeongsangnamensis</name>
    <dbReference type="NCBI Taxonomy" id="3388067"/>
    <lineage>
        <taxon>Bacteria</taxon>
        <taxon>Bacillati</taxon>
        <taxon>Bacillota</taxon>
        <taxon>Bacilli</taxon>
        <taxon>Bacillales</taxon>
        <taxon>Paenibacillaceae</taxon>
        <taxon>Paenibacillus</taxon>
    </lineage>
</organism>
<dbReference type="PANTHER" id="PTHR37812">
    <property type="entry name" value="MU-LIKE PROPHAGE FLUMU PROTEIN C"/>
    <property type="match status" value="1"/>
</dbReference>